<organism evidence="1 2">
    <name type="scientific">Xanthomonas graminis pv. poae</name>
    <dbReference type="NCBI Taxonomy" id="227946"/>
    <lineage>
        <taxon>Bacteria</taxon>
        <taxon>Pseudomonadati</taxon>
        <taxon>Pseudomonadota</taxon>
        <taxon>Gammaproteobacteria</taxon>
        <taxon>Lysobacterales</taxon>
        <taxon>Lysobacteraceae</taxon>
        <taxon>Xanthomonas</taxon>
        <taxon>Xanthomonas translucens group</taxon>
        <taxon>Xanthomonas graminis</taxon>
    </lineage>
</organism>
<dbReference type="RefSeq" id="WP_053840288.1">
    <property type="nucleotide sequence ID" value="NZ_CP076250.1"/>
</dbReference>
<gene>
    <name evidence="1" type="ORF">XTPLMG728_1028</name>
</gene>
<accession>A0A0K2ZJN3</accession>
<proteinExistence type="predicted"/>
<protein>
    <submittedName>
        <fullName evidence="1">Uncharacterized protein</fullName>
    </submittedName>
</protein>
<sequence length="87" mass="9567">MASRVALAEASLTCDRTPHLFWVYRLLRFEHVRGAYAAADLPGLPKWILYSARPHNSRASTLLGSAQKRASWAAREHGRITPAAAGP</sequence>
<dbReference type="EMBL" id="CXOK01000026">
    <property type="protein sequence ID" value="CTP85853.1"/>
    <property type="molecule type" value="Genomic_DNA"/>
</dbReference>
<evidence type="ECO:0000313" key="1">
    <source>
        <dbReference type="EMBL" id="CTP85853.1"/>
    </source>
</evidence>
<evidence type="ECO:0000313" key="2">
    <source>
        <dbReference type="Proteomes" id="UP000041247"/>
    </source>
</evidence>
<name>A0A0K2ZJN3_9XANT</name>
<reference evidence="1 2" key="1">
    <citation type="submission" date="2015-07" db="EMBL/GenBank/DDBJ databases">
        <authorList>
            <person name="Noorani M."/>
        </authorList>
    </citation>
    <scope>NUCLEOTIDE SEQUENCE [LARGE SCALE GENOMIC DNA]</scope>
    <source>
        <strain evidence="1">LMG728</strain>
    </source>
</reference>
<dbReference type="Proteomes" id="UP000041247">
    <property type="component" value="Unassembled WGS sequence"/>
</dbReference>
<dbReference type="AlphaFoldDB" id="A0A0K2ZJN3"/>